<dbReference type="Proteomes" id="UP000289738">
    <property type="component" value="Chromosome A02"/>
</dbReference>
<dbReference type="GO" id="GO:0003676">
    <property type="term" value="F:nucleic acid binding"/>
    <property type="evidence" value="ECO:0007669"/>
    <property type="project" value="InterPro"/>
</dbReference>
<dbReference type="STRING" id="3818.A0A445EC32"/>
<keyword evidence="3" id="KW-1185">Reference proteome</keyword>
<dbReference type="Gene3D" id="3.30.420.10">
    <property type="entry name" value="Ribonuclease H-like superfamily/Ribonuclease H"/>
    <property type="match status" value="1"/>
</dbReference>
<dbReference type="EMBL" id="SDMP01000002">
    <property type="protein sequence ID" value="RYR72825.1"/>
    <property type="molecule type" value="Genomic_DNA"/>
</dbReference>
<dbReference type="InterPro" id="IPR012337">
    <property type="entry name" value="RNaseH-like_sf"/>
</dbReference>
<dbReference type="InterPro" id="IPR002156">
    <property type="entry name" value="RNaseH_domain"/>
</dbReference>
<sequence length="231" mass="25598">MEGSLRYPAPSPICQVCNTEIETTEHALLLCEWTRATWFGAECQCTPTADSQFIEKKSEKNRTAHLIRWRAPPEDWLKANVDAAFRKEDGKGAISVVIRNNNGKIVLGFSGKISTYSSITAEAIAIRQALIIIENLNLGKILIESDNLKLIQTIKSNISIGETEAILQDIRELIKRLPNCGLTWTPREGNQLAHELEYATTTGDATYYQYGSSTLITTLGKGKSIIKLGTQ</sequence>
<dbReference type="PANTHER" id="PTHR47723:SF24">
    <property type="entry name" value="RNASE H TYPE-1 DOMAIN-CONTAINING PROTEIN"/>
    <property type="match status" value="1"/>
</dbReference>
<feature type="domain" description="RNase H type-1" evidence="1">
    <location>
        <begin position="80"/>
        <end position="196"/>
    </location>
</feature>
<dbReference type="AlphaFoldDB" id="A0A445EC32"/>
<dbReference type="PANTHER" id="PTHR47723">
    <property type="entry name" value="OS05G0353850 PROTEIN"/>
    <property type="match status" value="1"/>
</dbReference>
<reference evidence="2 3" key="1">
    <citation type="submission" date="2019-01" db="EMBL/GenBank/DDBJ databases">
        <title>Sequencing of cultivated peanut Arachis hypogaea provides insights into genome evolution and oil improvement.</title>
        <authorList>
            <person name="Chen X."/>
        </authorList>
    </citation>
    <scope>NUCLEOTIDE SEQUENCE [LARGE SCALE GENOMIC DNA]</scope>
    <source>
        <strain evidence="3">cv. Fuhuasheng</strain>
        <tissue evidence="2">Leaves</tissue>
    </source>
</reference>
<evidence type="ECO:0000313" key="3">
    <source>
        <dbReference type="Proteomes" id="UP000289738"/>
    </source>
</evidence>
<dbReference type="InterPro" id="IPR044730">
    <property type="entry name" value="RNase_H-like_dom_plant"/>
</dbReference>
<dbReference type="InterPro" id="IPR036397">
    <property type="entry name" value="RNaseH_sf"/>
</dbReference>
<dbReference type="CDD" id="cd06222">
    <property type="entry name" value="RNase_H_like"/>
    <property type="match status" value="1"/>
</dbReference>
<accession>A0A445EC32</accession>
<protein>
    <recommendedName>
        <fullName evidence="1">RNase H type-1 domain-containing protein</fullName>
    </recommendedName>
</protein>
<comment type="caution">
    <text evidence="2">The sequence shown here is derived from an EMBL/GenBank/DDBJ whole genome shotgun (WGS) entry which is preliminary data.</text>
</comment>
<dbReference type="InterPro" id="IPR053151">
    <property type="entry name" value="RNase_H-like"/>
</dbReference>
<organism evidence="2 3">
    <name type="scientific">Arachis hypogaea</name>
    <name type="common">Peanut</name>
    <dbReference type="NCBI Taxonomy" id="3818"/>
    <lineage>
        <taxon>Eukaryota</taxon>
        <taxon>Viridiplantae</taxon>
        <taxon>Streptophyta</taxon>
        <taxon>Embryophyta</taxon>
        <taxon>Tracheophyta</taxon>
        <taxon>Spermatophyta</taxon>
        <taxon>Magnoliopsida</taxon>
        <taxon>eudicotyledons</taxon>
        <taxon>Gunneridae</taxon>
        <taxon>Pentapetalae</taxon>
        <taxon>rosids</taxon>
        <taxon>fabids</taxon>
        <taxon>Fabales</taxon>
        <taxon>Fabaceae</taxon>
        <taxon>Papilionoideae</taxon>
        <taxon>50 kb inversion clade</taxon>
        <taxon>dalbergioids sensu lato</taxon>
        <taxon>Dalbergieae</taxon>
        <taxon>Pterocarpus clade</taxon>
        <taxon>Arachis</taxon>
    </lineage>
</organism>
<dbReference type="SUPFAM" id="SSF53098">
    <property type="entry name" value="Ribonuclease H-like"/>
    <property type="match status" value="1"/>
</dbReference>
<proteinExistence type="predicted"/>
<gene>
    <name evidence="2" type="ORF">Ahy_A02g007039</name>
</gene>
<name>A0A445EC32_ARAHY</name>
<evidence type="ECO:0000313" key="2">
    <source>
        <dbReference type="EMBL" id="RYR72825.1"/>
    </source>
</evidence>
<dbReference type="GO" id="GO:0004523">
    <property type="term" value="F:RNA-DNA hybrid ribonuclease activity"/>
    <property type="evidence" value="ECO:0007669"/>
    <property type="project" value="InterPro"/>
</dbReference>
<dbReference type="Pfam" id="PF13456">
    <property type="entry name" value="RVT_3"/>
    <property type="match status" value="1"/>
</dbReference>
<evidence type="ECO:0000259" key="1">
    <source>
        <dbReference type="Pfam" id="PF13456"/>
    </source>
</evidence>